<feature type="chain" id="PRO_5045594742" description="Transmembrane protein" evidence="1">
    <location>
        <begin position="25"/>
        <end position="108"/>
    </location>
</feature>
<evidence type="ECO:0000256" key="1">
    <source>
        <dbReference type="SAM" id="SignalP"/>
    </source>
</evidence>
<evidence type="ECO:0000313" key="3">
    <source>
        <dbReference type="Proteomes" id="UP001396334"/>
    </source>
</evidence>
<comment type="caution">
    <text evidence="2">The sequence shown here is derived from an EMBL/GenBank/DDBJ whole genome shotgun (WGS) entry which is preliminary data.</text>
</comment>
<gene>
    <name evidence="2" type="ORF">V6N11_074862</name>
</gene>
<evidence type="ECO:0008006" key="4">
    <source>
        <dbReference type="Google" id="ProtNLM"/>
    </source>
</evidence>
<name>A0ABR2R4T2_9ROSI</name>
<dbReference type="Proteomes" id="UP001396334">
    <property type="component" value="Unassembled WGS sequence"/>
</dbReference>
<evidence type="ECO:0000313" key="2">
    <source>
        <dbReference type="EMBL" id="KAK9007953.1"/>
    </source>
</evidence>
<dbReference type="EMBL" id="JBBPBN010000026">
    <property type="protein sequence ID" value="KAK9007953.1"/>
    <property type="molecule type" value="Genomic_DNA"/>
</dbReference>
<reference evidence="2 3" key="1">
    <citation type="journal article" date="2024" name="G3 (Bethesda)">
        <title>Genome assembly of Hibiscus sabdariffa L. provides insights into metabolisms of medicinal natural products.</title>
        <authorList>
            <person name="Kim T."/>
        </authorList>
    </citation>
    <scope>NUCLEOTIDE SEQUENCE [LARGE SCALE GENOMIC DNA]</scope>
    <source>
        <strain evidence="2">TK-2024</strain>
        <tissue evidence="2">Old leaves</tissue>
    </source>
</reference>
<proteinExistence type="predicted"/>
<organism evidence="2 3">
    <name type="scientific">Hibiscus sabdariffa</name>
    <name type="common">roselle</name>
    <dbReference type="NCBI Taxonomy" id="183260"/>
    <lineage>
        <taxon>Eukaryota</taxon>
        <taxon>Viridiplantae</taxon>
        <taxon>Streptophyta</taxon>
        <taxon>Embryophyta</taxon>
        <taxon>Tracheophyta</taxon>
        <taxon>Spermatophyta</taxon>
        <taxon>Magnoliopsida</taxon>
        <taxon>eudicotyledons</taxon>
        <taxon>Gunneridae</taxon>
        <taxon>Pentapetalae</taxon>
        <taxon>rosids</taxon>
        <taxon>malvids</taxon>
        <taxon>Malvales</taxon>
        <taxon>Malvaceae</taxon>
        <taxon>Malvoideae</taxon>
        <taxon>Hibiscus</taxon>
    </lineage>
</organism>
<accession>A0ABR2R4T2</accession>
<keyword evidence="1" id="KW-0732">Signal</keyword>
<protein>
    <recommendedName>
        <fullName evidence="4">Transmembrane protein</fullName>
    </recommendedName>
</protein>
<keyword evidence="3" id="KW-1185">Reference proteome</keyword>
<feature type="signal peptide" evidence="1">
    <location>
        <begin position="1"/>
        <end position="24"/>
    </location>
</feature>
<sequence length="108" mass="10602">MARHIFVLALLLIALVGLVSTAGAANSTSIGPVIPSSVPDDNIIGNTDVAGPPSPNTVAVDAVAAPLGSEIDAKKFSPAPSDASTIAVSTVQSTTAAGVVAIAGYFIF</sequence>